<reference evidence="3" key="2">
    <citation type="submission" date="2015-01" db="EMBL/GenBank/DDBJ databases">
        <title>Evolutionary Origins and Diversification of the Mycorrhizal Mutualists.</title>
        <authorList>
            <consortium name="DOE Joint Genome Institute"/>
            <consortium name="Mycorrhizal Genomics Consortium"/>
            <person name="Kohler A."/>
            <person name="Kuo A."/>
            <person name="Nagy L.G."/>
            <person name="Floudas D."/>
            <person name="Copeland A."/>
            <person name="Barry K.W."/>
            <person name="Cichocki N."/>
            <person name="Veneault-Fourrey C."/>
            <person name="LaButti K."/>
            <person name="Lindquist E.A."/>
            <person name="Lipzen A."/>
            <person name="Lundell T."/>
            <person name="Morin E."/>
            <person name="Murat C."/>
            <person name="Riley R."/>
            <person name="Ohm R."/>
            <person name="Sun H."/>
            <person name="Tunlid A."/>
            <person name="Henrissat B."/>
            <person name="Grigoriev I.V."/>
            <person name="Hibbett D.S."/>
            <person name="Martin F."/>
        </authorList>
    </citation>
    <scope>NUCLEOTIDE SEQUENCE [LARGE SCALE GENOMIC DNA]</scope>
    <source>
        <strain evidence="3">441</strain>
    </source>
</reference>
<evidence type="ECO:0000313" key="2">
    <source>
        <dbReference type="EMBL" id="KIK30140.1"/>
    </source>
</evidence>
<keyword evidence="3" id="KW-1185">Reference proteome</keyword>
<feature type="compositionally biased region" description="Polar residues" evidence="1">
    <location>
        <begin position="420"/>
        <end position="436"/>
    </location>
</feature>
<protein>
    <submittedName>
        <fullName evidence="2">Uncharacterized protein</fullName>
    </submittedName>
</protein>
<dbReference type="EMBL" id="KN833687">
    <property type="protein sequence ID" value="KIK30140.1"/>
    <property type="molecule type" value="Genomic_DNA"/>
</dbReference>
<feature type="region of interest" description="Disordered" evidence="1">
    <location>
        <begin position="410"/>
        <end position="436"/>
    </location>
</feature>
<dbReference type="AlphaFoldDB" id="A0A0C9YYE0"/>
<gene>
    <name evidence="2" type="ORF">PISMIDRAFT_671263</name>
</gene>
<name>A0A0C9YYE0_9AGAM</name>
<dbReference type="OrthoDB" id="5338195at2759"/>
<proteinExistence type="predicted"/>
<organism evidence="2 3">
    <name type="scientific">Pisolithus microcarpus 441</name>
    <dbReference type="NCBI Taxonomy" id="765257"/>
    <lineage>
        <taxon>Eukaryota</taxon>
        <taxon>Fungi</taxon>
        <taxon>Dikarya</taxon>
        <taxon>Basidiomycota</taxon>
        <taxon>Agaricomycotina</taxon>
        <taxon>Agaricomycetes</taxon>
        <taxon>Agaricomycetidae</taxon>
        <taxon>Boletales</taxon>
        <taxon>Sclerodermatineae</taxon>
        <taxon>Pisolithaceae</taxon>
        <taxon>Pisolithus</taxon>
    </lineage>
</organism>
<dbReference type="HOGENOM" id="CLU_029051_1_0_1"/>
<feature type="region of interest" description="Disordered" evidence="1">
    <location>
        <begin position="306"/>
        <end position="353"/>
    </location>
</feature>
<reference evidence="2 3" key="1">
    <citation type="submission" date="2014-04" db="EMBL/GenBank/DDBJ databases">
        <authorList>
            <consortium name="DOE Joint Genome Institute"/>
            <person name="Kuo A."/>
            <person name="Kohler A."/>
            <person name="Costa M.D."/>
            <person name="Nagy L.G."/>
            <person name="Floudas D."/>
            <person name="Copeland A."/>
            <person name="Barry K.W."/>
            <person name="Cichocki N."/>
            <person name="Veneault-Fourrey C."/>
            <person name="LaButti K."/>
            <person name="Lindquist E.A."/>
            <person name="Lipzen A."/>
            <person name="Lundell T."/>
            <person name="Morin E."/>
            <person name="Murat C."/>
            <person name="Sun H."/>
            <person name="Tunlid A."/>
            <person name="Henrissat B."/>
            <person name="Grigoriev I.V."/>
            <person name="Hibbett D.S."/>
            <person name="Martin F."/>
            <person name="Nordberg H.P."/>
            <person name="Cantor M.N."/>
            <person name="Hua S.X."/>
        </authorList>
    </citation>
    <scope>NUCLEOTIDE SEQUENCE [LARGE SCALE GENOMIC DNA]</scope>
    <source>
        <strain evidence="2 3">441</strain>
    </source>
</reference>
<accession>A0A0C9YYE0</accession>
<evidence type="ECO:0000313" key="3">
    <source>
        <dbReference type="Proteomes" id="UP000054018"/>
    </source>
</evidence>
<sequence>MYNRGRCTLEIGPHVFMDTTVFEVHYHPVPVPVASPTTFVYQSMPSGSWQSNPQSSQANETTSTALPTSTPLLASLPSTLHVTQTLVSQVNQAAASNPTLANLLQLAVAGKASPDQLKTLGLLIQSLASSPSAAVDSTQPSTDPTRSTARADSATPTLPTTSQYQLQTPTRDFDLVLEFRENPADRWTFPRGPSKCEFVTLPGISGPFGDIILTTAVPFTALNAAASQGAEGVSEIQTIPRQVIAFRFKSAGSAVWDTISRWVGPNIEENCKVLSSIKPLERKYLAHRLPEGPELSQIQSAAVPSYSMKPIKPATESSRSRRKTVRRSVADSNVPGSPTAKRKRPTQNKNQIEPPRIACHSCGQSEVPLIQGGRYCRPCVNDGRVPNPAEPVATSDLPAARKVDQHLLQPTPQPATTATMVPSTDSNANAIDDPNT</sequence>
<feature type="region of interest" description="Disordered" evidence="1">
    <location>
        <begin position="44"/>
        <end position="67"/>
    </location>
</feature>
<evidence type="ECO:0000256" key="1">
    <source>
        <dbReference type="SAM" id="MobiDB-lite"/>
    </source>
</evidence>
<feature type="compositionally biased region" description="Polar residues" evidence="1">
    <location>
        <begin position="44"/>
        <end position="60"/>
    </location>
</feature>
<dbReference type="Proteomes" id="UP000054018">
    <property type="component" value="Unassembled WGS sequence"/>
</dbReference>
<feature type="region of interest" description="Disordered" evidence="1">
    <location>
        <begin position="131"/>
        <end position="163"/>
    </location>
</feature>